<proteinExistence type="predicted"/>
<name>A0A076ET99_RHOOP</name>
<dbReference type="Proteomes" id="UP000028488">
    <property type="component" value="Chromosome"/>
</dbReference>
<accession>A0A076ET99</accession>
<evidence type="ECO:0000259" key="1">
    <source>
        <dbReference type="Pfam" id="PF07110"/>
    </source>
</evidence>
<dbReference type="InterPro" id="IPR011008">
    <property type="entry name" value="Dimeric_a/b-barrel"/>
</dbReference>
<dbReference type="Gene3D" id="3.30.70.100">
    <property type="match status" value="1"/>
</dbReference>
<organism evidence="2 3">
    <name type="scientific">Rhodococcus opacus</name>
    <name type="common">Nocardia opaca</name>
    <dbReference type="NCBI Taxonomy" id="37919"/>
    <lineage>
        <taxon>Bacteria</taxon>
        <taxon>Bacillati</taxon>
        <taxon>Actinomycetota</taxon>
        <taxon>Actinomycetes</taxon>
        <taxon>Mycobacteriales</taxon>
        <taxon>Nocardiaceae</taxon>
        <taxon>Rhodococcus</taxon>
    </lineage>
</organism>
<dbReference type="EMBL" id="CP008947">
    <property type="protein sequence ID" value="AII08333.1"/>
    <property type="molecule type" value="Genomic_DNA"/>
</dbReference>
<gene>
    <name evidence="2" type="ORF">EP51_28470</name>
</gene>
<evidence type="ECO:0000313" key="3">
    <source>
        <dbReference type="Proteomes" id="UP000028488"/>
    </source>
</evidence>
<dbReference type="InterPro" id="IPR009799">
    <property type="entry name" value="EthD_dom"/>
</dbReference>
<dbReference type="AlphaFoldDB" id="A0A076ET99"/>
<feature type="domain" description="EthD" evidence="1">
    <location>
        <begin position="14"/>
        <end position="89"/>
    </location>
</feature>
<dbReference type="PANTHER" id="PTHR40260">
    <property type="entry name" value="BLR8190 PROTEIN"/>
    <property type="match status" value="1"/>
</dbReference>
<dbReference type="GO" id="GO:0016491">
    <property type="term" value="F:oxidoreductase activity"/>
    <property type="evidence" value="ECO:0007669"/>
    <property type="project" value="InterPro"/>
</dbReference>
<protein>
    <submittedName>
        <fullName evidence="2">Ethyl tert-butyl ether degradation protein EthD</fullName>
    </submittedName>
</protein>
<reference evidence="2 3" key="1">
    <citation type="submission" date="2014-07" db="EMBL/GenBank/DDBJ databases">
        <title>Genome Sequence of Rhodococcus opacus Strain R7, a Biodegrader of Mono- and Polycyclic Aromatic Hydrocarbons.</title>
        <authorList>
            <person name="Di Gennaro P."/>
            <person name="Zampolli J."/>
            <person name="Presti I."/>
            <person name="Cappelletti M."/>
            <person name="D'Ursi P."/>
            <person name="Orro A."/>
            <person name="Mezzelani A."/>
            <person name="Milanesi L."/>
        </authorList>
    </citation>
    <scope>NUCLEOTIDE SEQUENCE [LARGE SCALE GENOMIC DNA]</scope>
    <source>
        <strain evidence="2 3">R7</strain>
    </source>
</reference>
<dbReference type="Pfam" id="PF07110">
    <property type="entry name" value="EthD"/>
    <property type="match status" value="1"/>
</dbReference>
<dbReference type="SUPFAM" id="SSF54909">
    <property type="entry name" value="Dimeric alpha+beta barrel"/>
    <property type="match status" value="1"/>
</dbReference>
<dbReference type="NCBIfam" id="TIGR02118">
    <property type="entry name" value="EthD family reductase"/>
    <property type="match status" value="1"/>
</dbReference>
<evidence type="ECO:0000313" key="2">
    <source>
        <dbReference type="EMBL" id="AII08333.1"/>
    </source>
</evidence>
<dbReference type="PANTHER" id="PTHR40260:SF2">
    <property type="entry name" value="BLR8190 PROTEIN"/>
    <property type="match status" value="1"/>
</dbReference>
<sequence length="105" mass="11613">MSFKVAVCYGHPDDPEAFDAYYRDTHMPLARKVPGLSDFTWGKCSALDGGQPPYYAVASLVFPDADTMKSGLQSEEMKQAGKDVRNFATGGVTMYVQEEESVYNQ</sequence>
<dbReference type="eggNOG" id="COG3224">
    <property type="taxonomic scope" value="Bacteria"/>
</dbReference>
<dbReference type="RefSeq" id="WP_037231074.1">
    <property type="nucleotide sequence ID" value="NZ_CP008947.1"/>
</dbReference>